<evidence type="ECO:0000256" key="3">
    <source>
        <dbReference type="SAM" id="MobiDB-lite"/>
    </source>
</evidence>
<dbReference type="EMBL" id="JAEINI020000005">
    <property type="protein sequence ID" value="MCB5227113.1"/>
    <property type="molecule type" value="Genomic_DNA"/>
</dbReference>
<accession>A0ABS8C4P5</accession>
<dbReference type="InterPro" id="IPR016155">
    <property type="entry name" value="Mopterin_synth/thiamin_S_b"/>
</dbReference>
<evidence type="ECO:0000313" key="5">
    <source>
        <dbReference type="Proteomes" id="UP000633814"/>
    </source>
</evidence>
<gene>
    <name evidence="4" type="ORF">JAO78_009840</name>
</gene>
<reference evidence="4 5" key="1">
    <citation type="submission" date="2021-10" db="EMBL/GenBank/DDBJ databases">
        <title>Alishewanella koreense sp. nov. isolated from seawater of southwestern coast in South Korea and the proposal for the reclassification of Rheinheimera perlucida and Rheinheimera tuosuensis as Arsukibacterium perlucida and Arsukibacterium tuosuensis.</title>
        <authorList>
            <person name="Kim K.H."/>
            <person name="Ruan W."/>
            <person name="Kim K.R."/>
            <person name="Baek J.H."/>
            <person name="Jeon C.O."/>
        </authorList>
    </citation>
    <scope>NUCLEOTIDE SEQUENCE [LARGE SCALE GENOMIC DNA]</scope>
    <source>
        <strain evidence="4 5">16-MA</strain>
    </source>
</reference>
<keyword evidence="5" id="KW-1185">Reference proteome</keyword>
<dbReference type="PANTHER" id="PTHR37483:SF1">
    <property type="entry name" value="UPF0125 PROTEIN RATB"/>
    <property type="match status" value="1"/>
</dbReference>
<comment type="similarity">
    <text evidence="1 2">Belongs to the UPF0125 (RnfH) family.</text>
</comment>
<dbReference type="SUPFAM" id="SSF54285">
    <property type="entry name" value="MoaD/ThiS"/>
    <property type="match status" value="1"/>
</dbReference>
<dbReference type="Pfam" id="PF03658">
    <property type="entry name" value="Ub-RnfH"/>
    <property type="match status" value="1"/>
</dbReference>
<protein>
    <recommendedName>
        <fullName evidence="2">UPF0125 protein JAO78_009840</fullName>
    </recommendedName>
</protein>
<evidence type="ECO:0000313" key="4">
    <source>
        <dbReference type="EMBL" id="MCB5227113.1"/>
    </source>
</evidence>
<sequence length="117" mass="12993">MDNSSAGAAAADRITVEVAYALPERQVLLTLAVSRVASIEQIIKQSGILQQFPQIDLTSQKVGIWSRPVKLSDQVKEGDRIEIYRPLIADPKDLRRRRAEKAKEEGRADRVTGGRPN</sequence>
<organism evidence="4 5">
    <name type="scientific">Alishewanella maricola</name>
    <dbReference type="NCBI Taxonomy" id="2795740"/>
    <lineage>
        <taxon>Bacteria</taxon>
        <taxon>Pseudomonadati</taxon>
        <taxon>Pseudomonadota</taxon>
        <taxon>Gammaproteobacteria</taxon>
        <taxon>Alteromonadales</taxon>
        <taxon>Alteromonadaceae</taxon>
        <taxon>Alishewanella</taxon>
    </lineage>
</organism>
<evidence type="ECO:0000256" key="1">
    <source>
        <dbReference type="ARBA" id="ARBA00010645"/>
    </source>
</evidence>
<name>A0ABS8C4P5_9ALTE</name>
<dbReference type="Gene3D" id="3.10.20.280">
    <property type="entry name" value="RnfH-like"/>
    <property type="match status" value="1"/>
</dbReference>
<dbReference type="NCBIfam" id="NF002490">
    <property type="entry name" value="PRK01777.1"/>
    <property type="match status" value="1"/>
</dbReference>
<comment type="caution">
    <text evidence="4">The sequence shown here is derived from an EMBL/GenBank/DDBJ whole genome shotgun (WGS) entry which is preliminary data.</text>
</comment>
<feature type="region of interest" description="Disordered" evidence="3">
    <location>
        <begin position="98"/>
        <end position="117"/>
    </location>
</feature>
<evidence type="ECO:0000256" key="2">
    <source>
        <dbReference type="HAMAP-Rule" id="MF_00460"/>
    </source>
</evidence>
<feature type="compositionally biased region" description="Basic and acidic residues" evidence="3">
    <location>
        <begin position="101"/>
        <end position="117"/>
    </location>
</feature>
<proteinExistence type="inferred from homology"/>
<dbReference type="Proteomes" id="UP000633814">
    <property type="component" value="Unassembled WGS sequence"/>
</dbReference>
<dbReference type="HAMAP" id="MF_00460">
    <property type="entry name" value="UPF0125_RnfH"/>
    <property type="match status" value="1"/>
</dbReference>
<dbReference type="InterPro" id="IPR037021">
    <property type="entry name" value="RnfH_sf"/>
</dbReference>
<dbReference type="RefSeq" id="WP_226751173.1">
    <property type="nucleotide sequence ID" value="NZ_JAEINI020000005.1"/>
</dbReference>
<dbReference type="InterPro" id="IPR005346">
    <property type="entry name" value="RnfH"/>
</dbReference>
<dbReference type="PANTHER" id="PTHR37483">
    <property type="entry name" value="UPF0125 PROTEIN RATB"/>
    <property type="match status" value="1"/>
</dbReference>